<dbReference type="PANTHER" id="PTHR46276">
    <property type="entry name" value="E3 UBIQUITIN-PROTEIN LIGASE UBR5"/>
    <property type="match status" value="1"/>
</dbReference>
<organism evidence="2 3">
    <name type="scientific">Oikopleura dioica</name>
    <name type="common">Tunicate</name>
    <dbReference type="NCBI Taxonomy" id="34765"/>
    <lineage>
        <taxon>Eukaryota</taxon>
        <taxon>Metazoa</taxon>
        <taxon>Chordata</taxon>
        <taxon>Tunicata</taxon>
        <taxon>Appendicularia</taxon>
        <taxon>Copelata</taxon>
        <taxon>Oikopleuridae</taxon>
        <taxon>Oikopleura</taxon>
    </lineage>
</organism>
<protein>
    <submittedName>
        <fullName evidence="2">Oidioi.mRNA.OKI2018_I69.chr1.g2521.t1.cds</fullName>
    </submittedName>
</protein>
<sequence>MSNIKVIFQKLPASEQEFQEKLKVLSKAENDVSTGLYELQQFKMKKAAIGPRHFAFLTEDGQICRVGFHASPRVLEKKEKVPDKDSSLMKEGSSKSGTYSGLMSTDIAKDIRLALQSRSHRGRMHQSYHRRPPGIGGRPVDESMQVPEDHIKRCEDVLLALHETQSAKSCK</sequence>
<keyword evidence="3" id="KW-1185">Reference proteome</keyword>
<feature type="region of interest" description="Disordered" evidence="1">
    <location>
        <begin position="78"/>
        <end position="101"/>
    </location>
</feature>
<dbReference type="PANTHER" id="PTHR46276:SF1">
    <property type="entry name" value="E3 UBIQUITIN-PROTEIN LIGASE UBR5"/>
    <property type="match status" value="1"/>
</dbReference>
<dbReference type="Proteomes" id="UP001158576">
    <property type="component" value="Chromosome 1"/>
</dbReference>
<feature type="region of interest" description="Disordered" evidence="1">
    <location>
        <begin position="118"/>
        <end position="142"/>
    </location>
</feature>
<feature type="compositionally biased region" description="Basic residues" evidence="1">
    <location>
        <begin position="118"/>
        <end position="132"/>
    </location>
</feature>
<evidence type="ECO:0000313" key="2">
    <source>
        <dbReference type="EMBL" id="CAG5105862.1"/>
    </source>
</evidence>
<reference evidence="2 3" key="1">
    <citation type="submission" date="2021-04" db="EMBL/GenBank/DDBJ databases">
        <authorList>
            <person name="Bliznina A."/>
        </authorList>
    </citation>
    <scope>NUCLEOTIDE SEQUENCE [LARGE SCALE GENOMIC DNA]</scope>
</reference>
<name>A0ABN7SV92_OIKDI</name>
<gene>
    <name evidence="2" type="ORF">OKIOD_LOCUS11286</name>
</gene>
<evidence type="ECO:0000313" key="3">
    <source>
        <dbReference type="Proteomes" id="UP001158576"/>
    </source>
</evidence>
<dbReference type="EMBL" id="OU015566">
    <property type="protein sequence ID" value="CAG5105862.1"/>
    <property type="molecule type" value="Genomic_DNA"/>
</dbReference>
<proteinExistence type="predicted"/>
<accession>A0ABN7SV92</accession>
<evidence type="ECO:0000256" key="1">
    <source>
        <dbReference type="SAM" id="MobiDB-lite"/>
    </source>
</evidence>
<feature type="compositionally biased region" description="Basic and acidic residues" evidence="1">
    <location>
        <begin position="78"/>
        <end position="88"/>
    </location>
</feature>